<dbReference type="OrthoDB" id="1647515at2"/>
<keyword evidence="11" id="KW-1185">Reference proteome</keyword>
<evidence type="ECO:0000256" key="7">
    <source>
        <dbReference type="ARBA" id="ARBA00022777"/>
    </source>
</evidence>
<keyword evidence="4" id="KW-0762">Sugar transport</keyword>
<dbReference type="Proteomes" id="UP000195305">
    <property type="component" value="Unassembled WGS sequence"/>
</dbReference>
<comment type="similarity">
    <text evidence="1">Belongs to the ROK (NagC/XylR) family.</text>
</comment>
<evidence type="ECO:0000256" key="2">
    <source>
        <dbReference type="ARBA" id="ARBA00022448"/>
    </source>
</evidence>
<protein>
    <recommendedName>
        <fullName evidence="9">PTS EIIB type-3 domain-containing protein</fullName>
    </recommendedName>
</protein>
<keyword evidence="6" id="KW-0598">Phosphotransferase system</keyword>
<dbReference type="SUPFAM" id="SSF52794">
    <property type="entry name" value="PTS system IIB component-like"/>
    <property type="match status" value="1"/>
</dbReference>
<organism evidence="10 11">
    <name type="scientific">Massilimicrobiota timonensis</name>
    <dbReference type="NCBI Taxonomy" id="1776392"/>
    <lineage>
        <taxon>Bacteria</taxon>
        <taxon>Bacillati</taxon>
        <taxon>Bacillota</taxon>
        <taxon>Erysipelotrichia</taxon>
        <taxon>Erysipelotrichales</taxon>
        <taxon>Erysipelotrichaceae</taxon>
        <taxon>Massilimicrobiota</taxon>
    </lineage>
</organism>
<dbReference type="Gene3D" id="3.40.50.2300">
    <property type="match status" value="1"/>
</dbReference>
<dbReference type="InterPro" id="IPR003501">
    <property type="entry name" value="PTS_EIIB_2/3"/>
</dbReference>
<dbReference type="GO" id="GO:0008982">
    <property type="term" value="F:protein-N(PI)-phosphohistidine-sugar phosphotransferase activity"/>
    <property type="evidence" value="ECO:0007669"/>
    <property type="project" value="InterPro"/>
</dbReference>
<keyword evidence="3" id="KW-0597">Phosphoprotein</keyword>
<evidence type="ECO:0000256" key="6">
    <source>
        <dbReference type="ARBA" id="ARBA00022683"/>
    </source>
</evidence>
<dbReference type="Pfam" id="PF02302">
    <property type="entry name" value="PTS_IIB"/>
    <property type="match status" value="1"/>
</dbReference>
<evidence type="ECO:0000256" key="1">
    <source>
        <dbReference type="ARBA" id="ARBA00006479"/>
    </source>
</evidence>
<dbReference type="InterPro" id="IPR000600">
    <property type="entry name" value="ROK"/>
</dbReference>
<dbReference type="Pfam" id="PF00480">
    <property type="entry name" value="ROK"/>
    <property type="match status" value="1"/>
</dbReference>
<proteinExistence type="inferred from homology"/>
<feature type="domain" description="PTS EIIB type-3" evidence="9">
    <location>
        <begin position="101"/>
        <end position="204"/>
    </location>
</feature>
<dbReference type="CDD" id="cd23763">
    <property type="entry name" value="ASKHA_ATPase_ROK"/>
    <property type="match status" value="1"/>
</dbReference>
<evidence type="ECO:0000256" key="3">
    <source>
        <dbReference type="ARBA" id="ARBA00022553"/>
    </source>
</evidence>
<dbReference type="PANTHER" id="PTHR18964:SF149">
    <property type="entry name" value="BIFUNCTIONAL UDP-N-ACETYLGLUCOSAMINE 2-EPIMERASE_N-ACETYLMANNOSAMINE KINASE"/>
    <property type="match status" value="1"/>
</dbReference>
<keyword evidence="2" id="KW-0813">Transport</keyword>
<comment type="caution">
    <text evidence="10">The sequence shown here is derived from an EMBL/GenBank/DDBJ whole genome shotgun (WGS) entry which is preliminary data.</text>
</comment>
<dbReference type="InterPro" id="IPR036095">
    <property type="entry name" value="PTS_EIIB-like_sf"/>
</dbReference>
<dbReference type="EMBL" id="NFLJ01000015">
    <property type="protein sequence ID" value="OUQ34554.1"/>
    <property type="molecule type" value="Genomic_DNA"/>
</dbReference>
<keyword evidence="7" id="KW-0418">Kinase</keyword>
<evidence type="ECO:0000259" key="9">
    <source>
        <dbReference type="PROSITE" id="PS51100"/>
    </source>
</evidence>
<name>A0A1Y4SXD6_9FIRM</name>
<accession>A0A1Y4SXD6</accession>
<dbReference type="PROSITE" id="PS51100">
    <property type="entry name" value="PTS_EIIB_TYPE_3"/>
    <property type="match status" value="1"/>
</dbReference>
<dbReference type="GO" id="GO:0016301">
    <property type="term" value="F:kinase activity"/>
    <property type="evidence" value="ECO:0007669"/>
    <property type="project" value="UniProtKB-KW"/>
</dbReference>
<dbReference type="PANTHER" id="PTHR18964">
    <property type="entry name" value="ROK (REPRESSOR, ORF, KINASE) FAMILY"/>
    <property type="match status" value="1"/>
</dbReference>
<evidence type="ECO:0000313" key="11">
    <source>
        <dbReference type="Proteomes" id="UP000195305"/>
    </source>
</evidence>
<evidence type="ECO:0000256" key="5">
    <source>
        <dbReference type="ARBA" id="ARBA00022679"/>
    </source>
</evidence>
<dbReference type="InterPro" id="IPR043129">
    <property type="entry name" value="ATPase_NBD"/>
</dbReference>
<dbReference type="GO" id="GO:0009401">
    <property type="term" value="P:phosphoenolpyruvate-dependent sugar phosphotransferase system"/>
    <property type="evidence" value="ECO:0007669"/>
    <property type="project" value="UniProtKB-KW"/>
</dbReference>
<feature type="modified residue" description="Phosphocysteine; by EIIA" evidence="8">
    <location>
        <position position="108"/>
    </location>
</feature>
<evidence type="ECO:0000313" key="10">
    <source>
        <dbReference type="EMBL" id="OUQ34554.1"/>
    </source>
</evidence>
<reference evidence="10 11" key="1">
    <citation type="journal article" date="2018" name="BMC Genomics">
        <title>Whole genome sequencing and function prediction of 133 gut anaerobes isolated from chicken caecum in pure cultures.</title>
        <authorList>
            <person name="Medvecky M."/>
            <person name="Cejkova D."/>
            <person name="Polansky O."/>
            <person name="Karasova D."/>
            <person name="Kubasova T."/>
            <person name="Cizek A."/>
            <person name="Rychlik I."/>
        </authorList>
    </citation>
    <scope>NUCLEOTIDE SEQUENCE [LARGE SCALE GENOMIC DNA]</scope>
    <source>
        <strain evidence="10 11">An13</strain>
    </source>
</reference>
<dbReference type="RefSeq" id="WP_087357896.1">
    <property type="nucleotide sequence ID" value="NZ_NFLJ01000015.1"/>
</dbReference>
<evidence type="ECO:0000256" key="4">
    <source>
        <dbReference type="ARBA" id="ARBA00022597"/>
    </source>
</evidence>
<keyword evidence="5" id="KW-0808">Transferase</keyword>
<dbReference type="InterPro" id="IPR013012">
    <property type="entry name" value="PTS_EIIB_3"/>
</dbReference>
<evidence type="ECO:0000256" key="8">
    <source>
        <dbReference type="PROSITE-ProRule" id="PRU00423"/>
    </source>
</evidence>
<dbReference type="Gene3D" id="3.30.420.40">
    <property type="match status" value="2"/>
</dbReference>
<sequence length="470" mass="53525">MDEFLRDIHTIIFKQWILIQDQSHCQISLDENNSHIINIKTNYSFSQVIFNPLNIIELSVTNTITQNIEFYLHFQMKTMKHATELFNEMMNNILQLVEKPKIKILLSCSGGLTTSYFASKLNEAAQLLDYHYEVKAIGYTDLFNVGNDYDVILLAPQISFMHAKVQEILKDKIVLKMPPQVFAKYDVAKTLQMVRHALEHQKLPQPVKTELTLKPLKMIPHQNTKILVLSLFRNSLRVHIAYHLYDEQNKVIASNEIIKSKISMEDIYDVIDTVLLQYTPIQIIGISTPGIINDGFVASTSIIGLNNFNMYQLLKDRYHRQIIIDNDVNTAAVGYYASQSQFSSLIFLFQPNNHFGGAGIIVNGQLIKGHAHIAGEVQYLPLNYSAPPHTLAKTPEGALELVAKTITALSSVIGPEAIILSCTLIPDIHELQKMLTQYIPEKYLPQMIKIENIQEYILLGQLILCLQDYK</sequence>
<dbReference type="SUPFAM" id="SSF53067">
    <property type="entry name" value="Actin-like ATPase domain"/>
    <property type="match status" value="2"/>
</dbReference>
<dbReference type="AlphaFoldDB" id="A0A1Y4SXD6"/>
<gene>
    <name evidence="10" type="ORF">B5E75_06140</name>
</gene>